<reference evidence="1 2" key="1">
    <citation type="submission" date="2016-01" db="EMBL/GenBank/DDBJ databases">
        <title>The draft genome sequence of Aquimarina sp. RZW4-3-2.</title>
        <authorList>
            <person name="Wang Y."/>
        </authorList>
    </citation>
    <scope>NUCLEOTIDE SEQUENCE [LARGE SCALE GENOMIC DNA]</scope>
    <source>
        <strain evidence="1 2">RZW4-3-2</strain>
    </source>
</reference>
<organism evidence="1 2">
    <name type="scientific">Aquimarina aggregata</name>
    <dbReference type="NCBI Taxonomy" id="1642818"/>
    <lineage>
        <taxon>Bacteria</taxon>
        <taxon>Pseudomonadati</taxon>
        <taxon>Bacteroidota</taxon>
        <taxon>Flavobacteriia</taxon>
        <taxon>Flavobacteriales</taxon>
        <taxon>Flavobacteriaceae</taxon>
        <taxon>Aquimarina</taxon>
    </lineage>
</organism>
<dbReference type="EMBL" id="LQRT01000007">
    <property type="protein sequence ID" value="KZS41092.1"/>
    <property type="molecule type" value="Genomic_DNA"/>
</dbReference>
<comment type="caution">
    <text evidence="1">The sequence shown here is derived from an EMBL/GenBank/DDBJ whole genome shotgun (WGS) entry which is preliminary data.</text>
</comment>
<name>A0A163B694_9FLAO</name>
<sequence>MTKQYETEFIKIIENDIWMMDILSVVRDLQLKDCWVGAGFVRNKIWDEKHKISRTKLNDIDVIYFDTSNSTKAFDIKIENKLKSANSNLNWSVKNQSRMHLRNRHKPYANCNEAISFWPETATAIAVRLNFKNQIEYIAPYGLEDLFSLLVRPTPKFDLTMYTSRIEKKRWKEKWTKLKIVIN</sequence>
<dbReference type="PANTHER" id="PTHR39166:SF1">
    <property type="entry name" value="BLL1166 PROTEIN"/>
    <property type="match status" value="1"/>
</dbReference>
<keyword evidence="2" id="KW-1185">Reference proteome</keyword>
<evidence type="ECO:0008006" key="3">
    <source>
        <dbReference type="Google" id="ProtNLM"/>
    </source>
</evidence>
<dbReference type="RefSeq" id="WP_066312870.1">
    <property type="nucleotide sequence ID" value="NZ_LQRT01000007.1"/>
</dbReference>
<dbReference type="InterPro" id="IPR009267">
    <property type="entry name" value="NTP_transf_6"/>
</dbReference>
<dbReference type="Pfam" id="PF06042">
    <property type="entry name" value="NTP_transf_6"/>
    <property type="match status" value="1"/>
</dbReference>
<evidence type="ECO:0000313" key="1">
    <source>
        <dbReference type="EMBL" id="KZS41092.1"/>
    </source>
</evidence>
<proteinExistence type="predicted"/>
<protein>
    <recommendedName>
        <fullName evidence="3">Nitrate reductase</fullName>
    </recommendedName>
</protein>
<gene>
    <name evidence="1" type="ORF">AWE51_23345</name>
</gene>
<dbReference type="AlphaFoldDB" id="A0A163B694"/>
<dbReference type="PANTHER" id="PTHR39166">
    <property type="entry name" value="BLL1166 PROTEIN"/>
    <property type="match status" value="1"/>
</dbReference>
<accession>A0A163B694</accession>
<dbReference type="OrthoDB" id="1901124at2"/>
<dbReference type="Proteomes" id="UP000076715">
    <property type="component" value="Unassembled WGS sequence"/>
</dbReference>
<evidence type="ECO:0000313" key="2">
    <source>
        <dbReference type="Proteomes" id="UP000076715"/>
    </source>
</evidence>